<comment type="similarity">
    <text evidence="2">Belongs to the bacterial solute-binding protein 5 family.</text>
</comment>
<evidence type="ECO:0000256" key="3">
    <source>
        <dbReference type="ARBA" id="ARBA00022448"/>
    </source>
</evidence>
<dbReference type="Gene3D" id="3.10.105.10">
    <property type="entry name" value="Dipeptide-binding Protein, Domain 3"/>
    <property type="match status" value="1"/>
</dbReference>
<evidence type="ECO:0000259" key="5">
    <source>
        <dbReference type="Pfam" id="PF00496"/>
    </source>
</evidence>
<name>A0A0W8E691_9ZZZZ</name>
<feature type="domain" description="Solute-binding protein family 5" evidence="5">
    <location>
        <begin position="71"/>
        <end position="435"/>
    </location>
</feature>
<sequence length="535" mass="60401">MLGLCLLIGGVIYMNNQAAYTANLDSRNLNIALVGSIDSLEPALIDSHEERILASAIYEGLVYYDEESQSIKPMIASDWRYSADGKTLTINIKRNLKFHNGKAIKAPDIKASWENSFSNTKEWSNISMFLSIQGSQERLDGKTADIPGIQVVNNSTIKVGFNRANAAFVHMLTNPIFWIYDTEDTVQPAPGSGPYKFKENKDNLNFLLERNDKYHRGTPKLGGIQAQVFAGGAEAFKAYQAGKIDYLDSLPLSELKNVKESEHYKKMLIAKPIFSTYVLGFNVNKEPFAGNYLLRRALNYAVDRNLIIEEVLGGSYRAANSVVPLGMVGYQRDMRGYTYDPQKAQELLEEAGFPLGEGLPQLVLTYNEDDGHRMVAESIAAQLGELGIKVQLQPMEWDYYKKQLNQMNLTLFRLEWLADYPDPDSFLYSMFHSSKVGIGNYFNYHNSQVDKILDASREEVKSQKERIKLMNRAEEIIIDDAPCLWLFQSTVAKMIGQNVASLQVNSMEMIDWYEVQLLKPSLDEESEGTADEQKV</sequence>
<evidence type="ECO:0000313" key="6">
    <source>
        <dbReference type="EMBL" id="KUG03891.1"/>
    </source>
</evidence>
<dbReference type="GO" id="GO:0030313">
    <property type="term" value="C:cell envelope"/>
    <property type="evidence" value="ECO:0007669"/>
    <property type="project" value="UniProtKB-SubCell"/>
</dbReference>
<dbReference type="GO" id="GO:0042597">
    <property type="term" value="C:periplasmic space"/>
    <property type="evidence" value="ECO:0007669"/>
    <property type="project" value="UniProtKB-ARBA"/>
</dbReference>
<keyword evidence="4" id="KW-0732">Signal</keyword>
<evidence type="ECO:0000256" key="2">
    <source>
        <dbReference type="ARBA" id="ARBA00005695"/>
    </source>
</evidence>
<comment type="subcellular location">
    <subcellularLocation>
        <location evidence="1">Cell envelope</location>
    </subcellularLocation>
</comment>
<keyword evidence="3" id="KW-0813">Transport</keyword>
<gene>
    <name evidence="6" type="ORF">ASZ90_018671</name>
</gene>
<organism evidence="6">
    <name type="scientific">hydrocarbon metagenome</name>
    <dbReference type="NCBI Taxonomy" id="938273"/>
    <lineage>
        <taxon>unclassified sequences</taxon>
        <taxon>metagenomes</taxon>
        <taxon>ecological metagenomes</taxon>
    </lineage>
</organism>
<dbReference type="InterPro" id="IPR023765">
    <property type="entry name" value="SBP_5_CS"/>
</dbReference>
<accession>A0A0W8E691</accession>
<dbReference type="InterPro" id="IPR030678">
    <property type="entry name" value="Peptide/Ni-bd"/>
</dbReference>
<reference evidence="6" key="1">
    <citation type="journal article" date="2015" name="Proc. Natl. Acad. Sci. U.S.A.">
        <title>Networks of energetic and metabolic interactions define dynamics in microbial communities.</title>
        <authorList>
            <person name="Embree M."/>
            <person name="Liu J.K."/>
            <person name="Al-Bassam M.M."/>
            <person name="Zengler K."/>
        </authorList>
    </citation>
    <scope>NUCLEOTIDE SEQUENCE</scope>
</reference>
<dbReference type="PANTHER" id="PTHR30290:SF10">
    <property type="entry name" value="PERIPLASMIC OLIGOPEPTIDE-BINDING PROTEIN-RELATED"/>
    <property type="match status" value="1"/>
</dbReference>
<dbReference type="CDD" id="cd00995">
    <property type="entry name" value="PBP2_NikA_DppA_OppA_like"/>
    <property type="match status" value="1"/>
</dbReference>
<dbReference type="Pfam" id="PF00496">
    <property type="entry name" value="SBP_bac_5"/>
    <property type="match status" value="1"/>
</dbReference>
<dbReference type="InterPro" id="IPR039424">
    <property type="entry name" value="SBP_5"/>
</dbReference>
<evidence type="ECO:0000256" key="4">
    <source>
        <dbReference type="ARBA" id="ARBA00022729"/>
    </source>
</evidence>
<dbReference type="InterPro" id="IPR000914">
    <property type="entry name" value="SBP_5_dom"/>
</dbReference>
<dbReference type="GO" id="GO:0015833">
    <property type="term" value="P:peptide transport"/>
    <property type="evidence" value="ECO:0007669"/>
    <property type="project" value="TreeGrafter"/>
</dbReference>
<evidence type="ECO:0000256" key="1">
    <source>
        <dbReference type="ARBA" id="ARBA00004196"/>
    </source>
</evidence>
<dbReference type="SUPFAM" id="SSF53850">
    <property type="entry name" value="Periplasmic binding protein-like II"/>
    <property type="match status" value="1"/>
</dbReference>
<dbReference type="PROSITE" id="PS01040">
    <property type="entry name" value="SBP_BACTERIAL_5"/>
    <property type="match status" value="1"/>
</dbReference>
<dbReference type="GO" id="GO:0043190">
    <property type="term" value="C:ATP-binding cassette (ABC) transporter complex"/>
    <property type="evidence" value="ECO:0007669"/>
    <property type="project" value="InterPro"/>
</dbReference>
<dbReference type="GO" id="GO:1904680">
    <property type="term" value="F:peptide transmembrane transporter activity"/>
    <property type="evidence" value="ECO:0007669"/>
    <property type="project" value="TreeGrafter"/>
</dbReference>
<proteinExistence type="inferred from homology"/>
<comment type="caution">
    <text evidence="6">The sequence shown here is derived from an EMBL/GenBank/DDBJ whole genome shotgun (WGS) entry which is preliminary data.</text>
</comment>
<dbReference type="PIRSF" id="PIRSF002741">
    <property type="entry name" value="MppA"/>
    <property type="match status" value="1"/>
</dbReference>
<dbReference type="AlphaFoldDB" id="A0A0W8E691"/>
<dbReference type="PANTHER" id="PTHR30290">
    <property type="entry name" value="PERIPLASMIC BINDING COMPONENT OF ABC TRANSPORTER"/>
    <property type="match status" value="1"/>
</dbReference>
<dbReference type="Gene3D" id="3.90.76.10">
    <property type="entry name" value="Dipeptide-binding Protein, Domain 1"/>
    <property type="match status" value="1"/>
</dbReference>
<dbReference type="EMBL" id="LNQE01001865">
    <property type="protein sequence ID" value="KUG03891.1"/>
    <property type="molecule type" value="Genomic_DNA"/>
</dbReference>
<dbReference type="Gene3D" id="3.40.190.10">
    <property type="entry name" value="Periplasmic binding protein-like II"/>
    <property type="match status" value="1"/>
</dbReference>
<protein>
    <submittedName>
        <fullName evidence="6">Dipeptide-binding abc transporter, periplasmic substrate-binding component</fullName>
    </submittedName>
</protein>